<dbReference type="Pfam" id="PF02534">
    <property type="entry name" value="T4SS-DNA_transf"/>
    <property type="match status" value="1"/>
</dbReference>
<organism evidence="1 2">
    <name type="scientific">Streptococcus vestibularis</name>
    <dbReference type="NCBI Taxonomy" id="1343"/>
    <lineage>
        <taxon>Bacteria</taxon>
        <taxon>Bacillati</taxon>
        <taxon>Bacillota</taxon>
        <taxon>Bacilli</taxon>
        <taxon>Lactobacillales</taxon>
        <taxon>Streptococcaceae</taxon>
        <taxon>Streptococcus</taxon>
    </lineage>
</organism>
<dbReference type="InterPro" id="IPR027417">
    <property type="entry name" value="P-loop_NTPase"/>
</dbReference>
<sequence>MECFLYWKIKCFFSTRLCDDVAGLSLFRDWQKQYREGVEYGSARFGTLKEKKLFYGKEFSHDTILAQDVHLTLLDKKPPQYDRNKNIAVIGGSGSGKTFHFVKPNLIQMNSSNIVVDPKDHLAEKTGKLFLEHGYQVKGLDLVNMKNSDGFNHFRLKSNNSVWKITLFTAIEPLLACLRKFIVLSLIRRKFIVS</sequence>
<reference evidence="1 2" key="1">
    <citation type="submission" date="2019-07" db="EMBL/GenBank/DDBJ databases">
        <authorList>
            <person name="Hibberd C M."/>
            <person name="Gehrig L. J."/>
            <person name="Chang H.-W."/>
            <person name="Venkatesh S."/>
        </authorList>
    </citation>
    <scope>NUCLEOTIDE SEQUENCE [LARGE SCALE GENOMIC DNA]</scope>
    <source>
        <strain evidence="1">Streptococcus_salivarius_SS_Bg39</strain>
    </source>
</reference>
<dbReference type="AlphaFoldDB" id="A0A564TCK4"/>
<dbReference type="InterPro" id="IPR003688">
    <property type="entry name" value="TraG/VirD4"/>
</dbReference>
<dbReference type="EMBL" id="CABHNJ010000029">
    <property type="protein sequence ID" value="VUX05158.1"/>
    <property type="molecule type" value="Genomic_DNA"/>
</dbReference>
<evidence type="ECO:0000313" key="2">
    <source>
        <dbReference type="Proteomes" id="UP000380217"/>
    </source>
</evidence>
<dbReference type="SUPFAM" id="SSF52540">
    <property type="entry name" value="P-loop containing nucleoside triphosphate hydrolases"/>
    <property type="match status" value="1"/>
</dbReference>
<dbReference type="GO" id="GO:0016020">
    <property type="term" value="C:membrane"/>
    <property type="evidence" value="ECO:0007669"/>
    <property type="project" value="InterPro"/>
</dbReference>
<name>A0A564TCK4_STRVE</name>
<dbReference type="CDD" id="cd01127">
    <property type="entry name" value="TrwB_TraG_TraD_VirD4"/>
    <property type="match status" value="1"/>
</dbReference>
<proteinExistence type="predicted"/>
<dbReference type="Proteomes" id="UP000380217">
    <property type="component" value="Unassembled WGS sequence"/>
</dbReference>
<protein>
    <submittedName>
        <fullName evidence="1">Type IV secretory system Conjugative DNA transfer</fullName>
    </submittedName>
</protein>
<accession>A0A564TCK4</accession>
<evidence type="ECO:0000313" key="1">
    <source>
        <dbReference type="EMBL" id="VUX05158.1"/>
    </source>
</evidence>
<gene>
    <name evidence="1" type="ORF">SSSS39_01664</name>
</gene>